<dbReference type="AlphaFoldDB" id="A0A1Q3B9R0"/>
<keyword evidence="2 5" id="KW-0547">Nucleotide-binding</keyword>
<dbReference type="InterPro" id="IPR000719">
    <property type="entry name" value="Prot_kinase_dom"/>
</dbReference>
<dbReference type="STRING" id="3775.A0A1Q3B9R0"/>
<evidence type="ECO:0000313" key="7">
    <source>
        <dbReference type="EMBL" id="GAV64639.1"/>
    </source>
</evidence>
<keyword evidence="3 7" id="KW-0418">Kinase</keyword>
<sequence>VKLYSYKELRIATEGFNPVNKIGEGGFGSVYKGQLKDGKIAAIKVLSAQSKQGVKEFLTEIGVISEIEHDNLVKLCGCCVEGNHRILVYNYLESNSFSQSLIGIS</sequence>
<reference evidence="8" key="1">
    <citation type="submission" date="2016-04" db="EMBL/GenBank/DDBJ databases">
        <title>Cephalotus genome sequencing.</title>
        <authorList>
            <person name="Fukushima K."/>
            <person name="Hasebe M."/>
            <person name="Fang X."/>
        </authorList>
    </citation>
    <scope>NUCLEOTIDE SEQUENCE [LARGE SCALE GENOMIC DNA]</scope>
    <source>
        <strain evidence="8">cv. St1</strain>
    </source>
</reference>
<dbReference type="InterPro" id="IPR052059">
    <property type="entry name" value="CR_Ser/Thr_kinase"/>
</dbReference>
<protein>
    <submittedName>
        <fullName evidence="7">Pkinase_Tyr domain-containing protein</fullName>
    </submittedName>
</protein>
<accession>A0A1Q3B9R0</accession>
<evidence type="ECO:0000256" key="5">
    <source>
        <dbReference type="PROSITE-ProRule" id="PRU10141"/>
    </source>
</evidence>
<dbReference type="Gene3D" id="3.30.200.20">
    <property type="entry name" value="Phosphorylase Kinase, domain 1"/>
    <property type="match status" value="1"/>
</dbReference>
<dbReference type="OrthoDB" id="4062651at2759"/>
<feature type="binding site" evidence="5">
    <location>
        <position position="44"/>
    </location>
    <ligand>
        <name>ATP</name>
        <dbReference type="ChEBI" id="CHEBI:30616"/>
    </ligand>
</feature>
<keyword evidence="4 5" id="KW-0067">ATP-binding</keyword>
<dbReference type="GO" id="GO:0004672">
    <property type="term" value="F:protein kinase activity"/>
    <property type="evidence" value="ECO:0007669"/>
    <property type="project" value="InterPro"/>
</dbReference>
<dbReference type="InterPro" id="IPR011009">
    <property type="entry name" value="Kinase-like_dom_sf"/>
</dbReference>
<gene>
    <name evidence="7" type="ORF">CFOL_v3_08157</name>
</gene>
<feature type="domain" description="Protein kinase" evidence="6">
    <location>
        <begin position="16"/>
        <end position="105"/>
    </location>
</feature>
<dbReference type="Pfam" id="PF07714">
    <property type="entry name" value="PK_Tyr_Ser-Thr"/>
    <property type="match status" value="1"/>
</dbReference>
<dbReference type="EMBL" id="BDDD01000360">
    <property type="protein sequence ID" value="GAV64639.1"/>
    <property type="molecule type" value="Genomic_DNA"/>
</dbReference>
<keyword evidence="8" id="KW-1185">Reference proteome</keyword>
<keyword evidence="1" id="KW-0808">Transferase</keyword>
<evidence type="ECO:0000256" key="4">
    <source>
        <dbReference type="ARBA" id="ARBA00022840"/>
    </source>
</evidence>
<evidence type="ECO:0000313" key="8">
    <source>
        <dbReference type="Proteomes" id="UP000187406"/>
    </source>
</evidence>
<dbReference type="InParanoid" id="A0A1Q3B9R0"/>
<dbReference type="PROSITE" id="PS00107">
    <property type="entry name" value="PROTEIN_KINASE_ATP"/>
    <property type="match status" value="1"/>
</dbReference>
<proteinExistence type="predicted"/>
<comment type="caution">
    <text evidence="7">The sequence shown here is derived from an EMBL/GenBank/DDBJ whole genome shotgun (WGS) entry which is preliminary data.</text>
</comment>
<dbReference type="InterPro" id="IPR001245">
    <property type="entry name" value="Ser-Thr/Tyr_kinase_cat_dom"/>
</dbReference>
<evidence type="ECO:0000256" key="1">
    <source>
        <dbReference type="ARBA" id="ARBA00022679"/>
    </source>
</evidence>
<evidence type="ECO:0000256" key="3">
    <source>
        <dbReference type="ARBA" id="ARBA00022777"/>
    </source>
</evidence>
<dbReference type="InterPro" id="IPR017441">
    <property type="entry name" value="Protein_kinase_ATP_BS"/>
</dbReference>
<organism evidence="7 8">
    <name type="scientific">Cephalotus follicularis</name>
    <name type="common">Albany pitcher plant</name>
    <dbReference type="NCBI Taxonomy" id="3775"/>
    <lineage>
        <taxon>Eukaryota</taxon>
        <taxon>Viridiplantae</taxon>
        <taxon>Streptophyta</taxon>
        <taxon>Embryophyta</taxon>
        <taxon>Tracheophyta</taxon>
        <taxon>Spermatophyta</taxon>
        <taxon>Magnoliopsida</taxon>
        <taxon>eudicotyledons</taxon>
        <taxon>Gunneridae</taxon>
        <taxon>Pentapetalae</taxon>
        <taxon>rosids</taxon>
        <taxon>fabids</taxon>
        <taxon>Oxalidales</taxon>
        <taxon>Cephalotaceae</taxon>
        <taxon>Cephalotus</taxon>
    </lineage>
</organism>
<feature type="non-terminal residue" evidence="7">
    <location>
        <position position="1"/>
    </location>
</feature>
<dbReference type="Proteomes" id="UP000187406">
    <property type="component" value="Unassembled WGS sequence"/>
</dbReference>
<dbReference type="FunFam" id="3.30.200.20:FF:000225">
    <property type="entry name" value="cold-responsive protein kinase 1"/>
    <property type="match status" value="1"/>
</dbReference>
<dbReference type="PANTHER" id="PTHR47973">
    <property type="entry name" value="CYSTEINE-RICH RECEPTOR-LIKE PROTEIN KINASE 3"/>
    <property type="match status" value="1"/>
</dbReference>
<evidence type="ECO:0000256" key="2">
    <source>
        <dbReference type="ARBA" id="ARBA00022741"/>
    </source>
</evidence>
<dbReference type="SUPFAM" id="SSF56112">
    <property type="entry name" value="Protein kinase-like (PK-like)"/>
    <property type="match status" value="1"/>
</dbReference>
<name>A0A1Q3B9R0_CEPFO</name>
<evidence type="ECO:0000259" key="6">
    <source>
        <dbReference type="PROSITE" id="PS50011"/>
    </source>
</evidence>
<dbReference type="PROSITE" id="PS50011">
    <property type="entry name" value="PROTEIN_KINASE_DOM"/>
    <property type="match status" value="1"/>
</dbReference>
<dbReference type="GO" id="GO:0005524">
    <property type="term" value="F:ATP binding"/>
    <property type="evidence" value="ECO:0007669"/>
    <property type="project" value="UniProtKB-UniRule"/>
</dbReference>